<dbReference type="AlphaFoldDB" id="A0A094IPD1"/>
<feature type="chain" id="PRO_5001905407" description="SsuA/THI5-like domain-containing protein" evidence="1">
    <location>
        <begin position="20"/>
        <end position="309"/>
    </location>
</feature>
<dbReference type="OrthoDB" id="5292144at2"/>
<evidence type="ECO:0008006" key="4">
    <source>
        <dbReference type="Google" id="ProtNLM"/>
    </source>
</evidence>
<accession>A0A094IPD1</accession>
<evidence type="ECO:0000313" key="2">
    <source>
        <dbReference type="EMBL" id="KFZ28972.1"/>
    </source>
</evidence>
<keyword evidence="1" id="KW-0732">Signal</keyword>
<proteinExistence type="predicted"/>
<dbReference type="STRING" id="1517416.IDAT_04655"/>
<name>A0A094IPD1_9GAMM</name>
<comment type="caution">
    <text evidence="2">The sequence shown here is derived from an EMBL/GenBank/DDBJ whole genome shotgun (WGS) entry which is preliminary data.</text>
</comment>
<dbReference type="Proteomes" id="UP000053718">
    <property type="component" value="Unassembled WGS sequence"/>
</dbReference>
<gene>
    <name evidence="2" type="ORF">IDAT_04655</name>
</gene>
<dbReference type="EMBL" id="JPIN01000005">
    <property type="protein sequence ID" value="KFZ28972.1"/>
    <property type="molecule type" value="Genomic_DNA"/>
</dbReference>
<dbReference type="RefSeq" id="WP_034731189.1">
    <property type="nucleotide sequence ID" value="NZ_JPIN01000005.1"/>
</dbReference>
<dbReference type="eggNOG" id="COG0715">
    <property type="taxonomic scope" value="Bacteria"/>
</dbReference>
<dbReference type="Pfam" id="PF13379">
    <property type="entry name" value="NMT1_2"/>
    <property type="match status" value="1"/>
</dbReference>
<evidence type="ECO:0000313" key="3">
    <source>
        <dbReference type="Proteomes" id="UP000053718"/>
    </source>
</evidence>
<protein>
    <recommendedName>
        <fullName evidence="4">SsuA/THI5-like domain-containing protein</fullName>
    </recommendedName>
</protein>
<organism evidence="2 3">
    <name type="scientific">Pseudidiomarina atlantica</name>
    <dbReference type="NCBI Taxonomy" id="1517416"/>
    <lineage>
        <taxon>Bacteria</taxon>
        <taxon>Pseudomonadati</taxon>
        <taxon>Pseudomonadota</taxon>
        <taxon>Gammaproteobacteria</taxon>
        <taxon>Alteromonadales</taxon>
        <taxon>Idiomarinaceae</taxon>
        <taxon>Pseudidiomarina</taxon>
    </lineage>
</organism>
<evidence type="ECO:0000256" key="1">
    <source>
        <dbReference type="SAM" id="SignalP"/>
    </source>
</evidence>
<dbReference type="SUPFAM" id="SSF53850">
    <property type="entry name" value="Periplasmic binding protein-like II"/>
    <property type="match status" value="1"/>
</dbReference>
<dbReference type="PROSITE" id="PS51257">
    <property type="entry name" value="PROKAR_LIPOPROTEIN"/>
    <property type="match status" value="1"/>
</dbReference>
<feature type="signal peptide" evidence="1">
    <location>
        <begin position="1"/>
        <end position="19"/>
    </location>
</feature>
<sequence length="309" mass="33647">MLAKFILSSLAALALVACAPPKDDIVIAGNSWLGATPFYAFEAVSPEQMPDRLRTVMLVSDVSVMRMLGNGGISGAFVTLDNALTANTLSGGDYCVAMVIDRSTGADAVVARPGWQPESGVPIRVGLEDSTIARYMLERWQNAAQLDGADVQPQVLLPTQHLAAMKTQSVDVIISYEPFITRLKQLNGRVLFDSRADDVDVLDVLIVRKEVFAAEPRQIIALREQVWPLILARMQEGEAAFWSALSQLSGLSADALSRTLAAIEFVPMERQEEALEQLITTAMPATINYLIANNVHDHVEPLSICEARQ</sequence>
<dbReference type="Gene3D" id="3.40.190.10">
    <property type="entry name" value="Periplasmic binding protein-like II"/>
    <property type="match status" value="1"/>
</dbReference>
<reference evidence="2 3" key="1">
    <citation type="submission" date="2014-06" db="EMBL/GenBank/DDBJ databases">
        <title>Draft genome sequence of Idiomarina sp. MCCC 1A10513.</title>
        <authorList>
            <person name="Du J."/>
            <person name="Lai Q."/>
            <person name="Shao Z."/>
        </authorList>
    </citation>
    <scope>NUCLEOTIDE SEQUENCE [LARGE SCALE GENOMIC DNA]</scope>
    <source>
        <strain evidence="2 3">MCCC 1A10513</strain>
    </source>
</reference>
<keyword evidence="3" id="KW-1185">Reference proteome</keyword>